<proteinExistence type="predicted"/>
<sequence>MLLIKMAEYAEYRQNNLDNILNFNYGVELFPNSSQNPVIKKNTREVALIKLKRLLRSNGFAFLAENNKEAFILMFLYARKMNENNALDLIRNYYQFRKEHDLWFRRLEPFDPKIQMAIQDGFPSVLSNLDRRSRRVLFMVCSQWNTERYCLLTIYRALLVSLEHLIQDVNTQYNGFVFIVDWTNFTARQTMNISPRLLHVMLQGLQDCFPAKIKAVHFINQPWYIDGLMSVVKPFLKEKTKNKIILHGLNLNTLHKYFPRDILPSELGGEQPPYDSRIWLKSLLGSSLGVDL</sequence>
<dbReference type="Gene3D" id="1.10.8.20">
    <property type="entry name" value="N-terminal domain of phosphatidylinositol transfer protein sec14p"/>
    <property type="match status" value="1"/>
</dbReference>
<dbReference type="SUPFAM" id="SSF52087">
    <property type="entry name" value="CRAL/TRIO domain"/>
    <property type="match status" value="1"/>
</dbReference>
<organism evidence="2 3">
    <name type="scientific">Aphis craccivora</name>
    <name type="common">Cowpea aphid</name>
    <dbReference type="NCBI Taxonomy" id="307492"/>
    <lineage>
        <taxon>Eukaryota</taxon>
        <taxon>Metazoa</taxon>
        <taxon>Ecdysozoa</taxon>
        <taxon>Arthropoda</taxon>
        <taxon>Hexapoda</taxon>
        <taxon>Insecta</taxon>
        <taxon>Pterygota</taxon>
        <taxon>Neoptera</taxon>
        <taxon>Paraneoptera</taxon>
        <taxon>Hemiptera</taxon>
        <taxon>Sternorrhyncha</taxon>
        <taxon>Aphidomorpha</taxon>
        <taxon>Aphidoidea</taxon>
        <taxon>Aphididae</taxon>
        <taxon>Aphidini</taxon>
        <taxon>Aphis</taxon>
        <taxon>Aphis</taxon>
    </lineage>
</organism>
<dbReference type="InterPro" id="IPR001251">
    <property type="entry name" value="CRAL-TRIO_dom"/>
</dbReference>
<dbReference type="Gene3D" id="3.40.525.10">
    <property type="entry name" value="CRAL-TRIO lipid binding domain"/>
    <property type="match status" value="1"/>
</dbReference>
<dbReference type="SMART" id="SM00516">
    <property type="entry name" value="SEC14"/>
    <property type="match status" value="1"/>
</dbReference>
<gene>
    <name evidence="2" type="ORF">FWK35_00009621</name>
</gene>
<evidence type="ECO:0000259" key="1">
    <source>
        <dbReference type="PROSITE" id="PS50191"/>
    </source>
</evidence>
<comment type="caution">
    <text evidence="2">The sequence shown here is derived from an EMBL/GenBank/DDBJ whole genome shotgun (WGS) entry which is preliminary data.</text>
</comment>
<dbReference type="EMBL" id="VUJU01002092">
    <property type="protein sequence ID" value="KAF0762607.1"/>
    <property type="molecule type" value="Genomic_DNA"/>
</dbReference>
<dbReference type="InterPro" id="IPR036273">
    <property type="entry name" value="CRAL/TRIO_N_dom_sf"/>
</dbReference>
<evidence type="ECO:0000313" key="3">
    <source>
        <dbReference type="Proteomes" id="UP000478052"/>
    </source>
</evidence>
<keyword evidence="3" id="KW-1185">Reference proteome</keyword>
<dbReference type="OrthoDB" id="7837562at2759"/>
<evidence type="ECO:0000313" key="2">
    <source>
        <dbReference type="EMBL" id="KAF0762607.1"/>
    </source>
</evidence>
<protein>
    <submittedName>
        <fullName evidence="2">Clavesin-2-like</fullName>
    </submittedName>
</protein>
<dbReference type="PANTHER" id="PTHR10174">
    <property type="entry name" value="ALPHA-TOCOPHEROL TRANSFER PROTEIN-RELATED"/>
    <property type="match status" value="1"/>
</dbReference>
<dbReference type="Proteomes" id="UP000478052">
    <property type="component" value="Unassembled WGS sequence"/>
</dbReference>
<accession>A0A6G0YWW8</accession>
<reference evidence="2 3" key="1">
    <citation type="submission" date="2019-08" db="EMBL/GenBank/DDBJ databases">
        <title>Whole genome of Aphis craccivora.</title>
        <authorList>
            <person name="Voronova N.V."/>
            <person name="Shulinski R.S."/>
            <person name="Bandarenka Y.V."/>
            <person name="Zhorov D.G."/>
            <person name="Warner D."/>
        </authorList>
    </citation>
    <scope>NUCLEOTIDE SEQUENCE [LARGE SCALE GENOMIC DNA]</scope>
    <source>
        <strain evidence="2">180601</strain>
        <tissue evidence="2">Whole Body</tissue>
    </source>
</reference>
<dbReference type="AlphaFoldDB" id="A0A6G0YWW8"/>
<dbReference type="CDD" id="cd00170">
    <property type="entry name" value="SEC14"/>
    <property type="match status" value="1"/>
</dbReference>
<dbReference type="SUPFAM" id="SSF46938">
    <property type="entry name" value="CRAL/TRIO N-terminal domain"/>
    <property type="match status" value="1"/>
</dbReference>
<name>A0A6G0YWW8_APHCR</name>
<dbReference type="GO" id="GO:0016020">
    <property type="term" value="C:membrane"/>
    <property type="evidence" value="ECO:0007669"/>
    <property type="project" value="TreeGrafter"/>
</dbReference>
<dbReference type="PRINTS" id="PR00180">
    <property type="entry name" value="CRETINALDHBP"/>
</dbReference>
<dbReference type="PANTHER" id="PTHR10174:SF231">
    <property type="entry name" value="CLAVESIN-2-LIKE PROTEIN"/>
    <property type="match status" value="1"/>
</dbReference>
<dbReference type="Gene3D" id="1.20.5.1200">
    <property type="entry name" value="Alpha-tocopherol transfer"/>
    <property type="match status" value="1"/>
</dbReference>
<dbReference type="Pfam" id="PF00650">
    <property type="entry name" value="CRAL_TRIO"/>
    <property type="match status" value="1"/>
</dbReference>
<dbReference type="InterPro" id="IPR036865">
    <property type="entry name" value="CRAL-TRIO_dom_sf"/>
</dbReference>
<dbReference type="PROSITE" id="PS50191">
    <property type="entry name" value="CRAL_TRIO"/>
    <property type="match status" value="1"/>
</dbReference>
<feature type="domain" description="CRAL-TRIO" evidence="1">
    <location>
        <begin position="114"/>
        <end position="275"/>
    </location>
</feature>
<dbReference type="GO" id="GO:1902936">
    <property type="term" value="F:phosphatidylinositol bisphosphate binding"/>
    <property type="evidence" value="ECO:0007669"/>
    <property type="project" value="TreeGrafter"/>
</dbReference>